<evidence type="ECO:0000313" key="2">
    <source>
        <dbReference type="Proteomes" id="UP001165586"/>
    </source>
</evidence>
<feature type="non-terminal residue" evidence="1">
    <location>
        <position position="61"/>
    </location>
</feature>
<keyword evidence="2" id="KW-1185">Reference proteome</keyword>
<dbReference type="RefSeq" id="WP_259543855.1">
    <property type="nucleotide sequence ID" value="NZ_JANLCJ010000721.1"/>
</dbReference>
<protein>
    <submittedName>
        <fullName evidence="1">Uncharacterized protein</fullName>
    </submittedName>
</protein>
<accession>A0ABT2HC39</accession>
<evidence type="ECO:0000313" key="1">
    <source>
        <dbReference type="EMBL" id="MCS5737453.1"/>
    </source>
</evidence>
<comment type="caution">
    <text evidence="1">The sequence shown here is derived from an EMBL/GenBank/DDBJ whole genome shotgun (WGS) entry which is preliminary data.</text>
</comment>
<gene>
    <name evidence="1" type="ORF">N1032_27360</name>
</gene>
<proteinExistence type="predicted"/>
<organism evidence="1 2">
    <name type="scientific">Herbiconiux daphne</name>
    <dbReference type="NCBI Taxonomy" id="2970914"/>
    <lineage>
        <taxon>Bacteria</taxon>
        <taxon>Bacillati</taxon>
        <taxon>Actinomycetota</taxon>
        <taxon>Actinomycetes</taxon>
        <taxon>Micrococcales</taxon>
        <taxon>Microbacteriaceae</taxon>
        <taxon>Herbiconiux</taxon>
    </lineage>
</organism>
<sequence>MCGGGTAALALVVLVLAGVFGWTVPIWAWLIGSVVVGGGVLLAGLTPERPTQSINQAMGTQ</sequence>
<name>A0ABT2HC39_9MICO</name>
<reference evidence="1" key="1">
    <citation type="submission" date="2022-08" db="EMBL/GenBank/DDBJ databases">
        <authorList>
            <person name="Deng Y."/>
            <person name="Han X.-F."/>
            <person name="Zhang Y.-Q."/>
        </authorList>
    </citation>
    <scope>NUCLEOTIDE SEQUENCE</scope>
    <source>
        <strain evidence="1">CPCC 203386</strain>
    </source>
</reference>
<dbReference type="Proteomes" id="UP001165586">
    <property type="component" value="Unassembled WGS sequence"/>
</dbReference>
<dbReference type="EMBL" id="JANLCJ010000721">
    <property type="protein sequence ID" value="MCS5737453.1"/>
    <property type="molecule type" value="Genomic_DNA"/>
</dbReference>